<feature type="transmembrane region" description="Helical" evidence="6">
    <location>
        <begin position="36"/>
        <end position="58"/>
    </location>
</feature>
<feature type="transmembrane region" description="Helical" evidence="6">
    <location>
        <begin position="64"/>
        <end position="82"/>
    </location>
</feature>
<feature type="transmembrane region" description="Helical" evidence="6">
    <location>
        <begin position="194"/>
        <end position="213"/>
    </location>
</feature>
<name>A0A9E8HN51_9ALTE</name>
<gene>
    <name evidence="7" type="primary">fetB</name>
    <name evidence="7" type="ORF">NNL22_03370</name>
</gene>
<feature type="transmembrane region" description="Helical" evidence="6">
    <location>
        <begin position="124"/>
        <end position="141"/>
    </location>
</feature>
<evidence type="ECO:0000256" key="5">
    <source>
        <dbReference type="ARBA" id="ARBA00023136"/>
    </source>
</evidence>
<feature type="transmembrane region" description="Helical" evidence="6">
    <location>
        <begin position="225"/>
        <end position="246"/>
    </location>
</feature>
<evidence type="ECO:0000313" key="7">
    <source>
        <dbReference type="EMBL" id="UZW75648.1"/>
    </source>
</evidence>
<comment type="similarity">
    <text evidence="2">Belongs to the UPF0014 family.</text>
</comment>
<dbReference type="InterPro" id="IPR005226">
    <property type="entry name" value="UPF0014_fam"/>
</dbReference>
<proteinExistence type="inferred from homology"/>
<evidence type="ECO:0000256" key="6">
    <source>
        <dbReference type="SAM" id="Phobius"/>
    </source>
</evidence>
<feature type="transmembrane region" description="Helical" evidence="6">
    <location>
        <begin position="94"/>
        <end position="118"/>
    </location>
</feature>
<keyword evidence="3 6" id="KW-0812">Transmembrane</keyword>
<dbReference type="Pfam" id="PF03649">
    <property type="entry name" value="UPF0014"/>
    <property type="match status" value="1"/>
</dbReference>
<protein>
    <submittedName>
        <fullName evidence="7">Iron export ABC transporter permease subunit FetB</fullName>
    </submittedName>
</protein>
<dbReference type="GO" id="GO:0005886">
    <property type="term" value="C:plasma membrane"/>
    <property type="evidence" value="ECO:0007669"/>
    <property type="project" value="TreeGrafter"/>
</dbReference>
<keyword evidence="8" id="KW-1185">Reference proteome</keyword>
<keyword evidence="5 6" id="KW-0472">Membrane</keyword>
<feature type="transmembrane region" description="Helical" evidence="6">
    <location>
        <begin position="6"/>
        <end position="24"/>
    </location>
</feature>
<evidence type="ECO:0000313" key="8">
    <source>
        <dbReference type="Proteomes" id="UP001164472"/>
    </source>
</evidence>
<dbReference type="PANTHER" id="PTHR30028:SF0">
    <property type="entry name" value="PROTEIN ALUMINUM SENSITIVE 3"/>
    <property type="match status" value="1"/>
</dbReference>
<organism evidence="7 8">
    <name type="scientific">Alkalimarinus sediminis</name>
    <dbReference type="NCBI Taxonomy" id="1632866"/>
    <lineage>
        <taxon>Bacteria</taxon>
        <taxon>Pseudomonadati</taxon>
        <taxon>Pseudomonadota</taxon>
        <taxon>Gammaproteobacteria</taxon>
        <taxon>Alteromonadales</taxon>
        <taxon>Alteromonadaceae</taxon>
        <taxon>Alkalimarinus</taxon>
    </lineage>
</organism>
<dbReference type="EMBL" id="CP101527">
    <property type="protein sequence ID" value="UZW75648.1"/>
    <property type="molecule type" value="Genomic_DNA"/>
</dbReference>
<evidence type="ECO:0000256" key="4">
    <source>
        <dbReference type="ARBA" id="ARBA00022989"/>
    </source>
</evidence>
<comment type="subcellular location">
    <subcellularLocation>
        <location evidence="1">Membrane</location>
        <topology evidence="1">Multi-pass membrane protein</topology>
    </subcellularLocation>
</comment>
<sequence>MNIITLTAWDLLATSSLILVLAAISLKQQFNLHKQLMIAALRATVQLFLIGFILRWLFGDINPLWLTVVALVMLLAAGREVIGRQQRPFTGSFGYLSSVLSMFLSSFILAIATLTIIIQPDPWFSPQYAIPLLGMLLGNTMNGISISMDRLTTTAWQQQHIIEQRLMLGERGAEALSDIKKDAMRAGMIPSINGMASAGIVALPGMMTGQILAGSAPLDAVKYQLLILFLITAGSGFGVYASLELGSRRLFDARHRLRLERIANQT</sequence>
<dbReference type="AlphaFoldDB" id="A0A9E8HN51"/>
<evidence type="ECO:0000256" key="1">
    <source>
        <dbReference type="ARBA" id="ARBA00004141"/>
    </source>
</evidence>
<dbReference type="Proteomes" id="UP001164472">
    <property type="component" value="Chromosome"/>
</dbReference>
<dbReference type="RefSeq" id="WP_251810527.1">
    <property type="nucleotide sequence ID" value="NZ_CP101527.1"/>
</dbReference>
<evidence type="ECO:0000256" key="2">
    <source>
        <dbReference type="ARBA" id="ARBA00005268"/>
    </source>
</evidence>
<reference evidence="7" key="1">
    <citation type="submission" date="2022-07" db="EMBL/GenBank/DDBJ databases">
        <title>Alkalimarinus sp. nov., isolated from gut of a Alitta virens.</title>
        <authorList>
            <person name="Yang A.I."/>
            <person name="Shin N.-R."/>
        </authorList>
    </citation>
    <scope>NUCLEOTIDE SEQUENCE</scope>
    <source>
        <strain evidence="7">FA028</strain>
    </source>
</reference>
<evidence type="ECO:0000256" key="3">
    <source>
        <dbReference type="ARBA" id="ARBA00022692"/>
    </source>
</evidence>
<keyword evidence="4 6" id="KW-1133">Transmembrane helix</keyword>
<dbReference type="PANTHER" id="PTHR30028">
    <property type="entry name" value="UPF0014 INNER MEMBRANE PROTEIN YBBM-RELATED"/>
    <property type="match status" value="1"/>
</dbReference>
<dbReference type="KEGG" id="asem:NNL22_03370"/>
<accession>A0A9E8HN51</accession>